<evidence type="ECO:0000313" key="8">
    <source>
        <dbReference type="Proteomes" id="UP001447516"/>
    </source>
</evidence>
<keyword evidence="7" id="KW-0547">Nucleotide-binding</keyword>
<dbReference type="InterPro" id="IPR005467">
    <property type="entry name" value="His_kinase_dom"/>
</dbReference>
<evidence type="ECO:0000256" key="3">
    <source>
        <dbReference type="ARBA" id="ARBA00022679"/>
    </source>
</evidence>
<dbReference type="InterPro" id="IPR036890">
    <property type="entry name" value="HATPase_C_sf"/>
</dbReference>
<evidence type="ECO:0000259" key="6">
    <source>
        <dbReference type="PROSITE" id="PS50109"/>
    </source>
</evidence>
<evidence type="ECO:0000256" key="4">
    <source>
        <dbReference type="ARBA" id="ARBA00022777"/>
    </source>
</evidence>
<keyword evidence="7" id="KW-0067">ATP-binding</keyword>
<name>A0ABV0AQC7_9ACTN</name>
<dbReference type="PANTHER" id="PTHR43711:SF1">
    <property type="entry name" value="HISTIDINE KINASE 1"/>
    <property type="match status" value="1"/>
</dbReference>
<dbReference type="EC" id="2.7.13.3" evidence="2"/>
<dbReference type="GO" id="GO:0005524">
    <property type="term" value="F:ATP binding"/>
    <property type="evidence" value="ECO:0007669"/>
    <property type="project" value="UniProtKB-KW"/>
</dbReference>
<accession>A0ABV0AQC7</accession>
<dbReference type="RefSeq" id="WP_346226377.1">
    <property type="nucleotide sequence ID" value="NZ_JBDJAW010000010.1"/>
</dbReference>
<organism evidence="7 8">
    <name type="scientific">Microbispora maris</name>
    <dbReference type="NCBI Taxonomy" id="3144104"/>
    <lineage>
        <taxon>Bacteria</taxon>
        <taxon>Bacillati</taxon>
        <taxon>Actinomycetota</taxon>
        <taxon>Actinomycetes</taxon>
        <taxon>Streptosporangiales</taxon>
        <taxon>Streptosporangiaceae</taxon>
        <taxon>Microbispora</taxon>
    </lineage>
</organism>
<feature type="domain" description="Histidine kinase" evidence="6">
    <location>
        <begin position="1"/>
        <end position="64"/>
    </location>
</feature>
<reference evidence="7 8" key="1">
    <citation type="submission" date="2024-05" db="EMBL/GenBank/DDBJ databases">
        <title>Microbispora sp.ZYX-F-249.</title>
        <authorList>
            <person name="Xie H."/>
        </authorList>
    </citation>
    <scope>NUCLEOTIDE SEQUENCE [LARGE SCALE GENOMIC DNA]</scope>
    <source>
        <strain evidence="7 8">ZYX-F-249</strain>
    </source>
</reference>
<evidence type="ECO:0000313" key="7">
    <source>
        <dbReference type="EMBL" id="MEN3536387.1"/>
    </source>
</evidence>
<dbReference type="Proteomes" id="UP001447516">
    <property type="component" value="Unassembled WGS sequence"/>
</dbReference>
<protein>
    <recommendedName>
        <fullName evidence="2">histidine kinase</fullName>
        <ecNumber evidence="2">2.7.13.3</ecNumber>
    </recommendedName>
</protein>
<evidence type="ECO:0000256" key="1">
    <source>
        <dbReference type="ARBA" id="ARBA00000085"/>
    </source>
</evidence>
<gene>
    <name evidence="7" type="ORF">AAH991_14830</name>
</gene>
<dbReference type="Pfam" id="PF02518">
    <property type="entry name" value="HATPase_c"/>
    <property type="match status" value="1"/>
</dbReference>
<dbReference type="InterPro" id="IPR050736">
    <property type="entry name" value="Sensor_HK_Regulatory"/>
</dbReference>
<dbReference type="SUPFAM" id="SSF55874">
    <property type="entry name" value="ATPase domain of HSP90 chaperone/DNA topoisomerase II/histidine kinase"/>
    <property type="match status" value="1"/>
</dbReference>
<dbReference type="InterPro" id="IPR004358">
    <property type="entry name" value="Sig_transdc_His_kin-like_C"/>
</dbReference>
<keyword evidence="8" id="KW-1185">Reference proteome</keyword>
<keyword evidence="3" id="KW-0808">Transferase</keyword>
<keyword evidence="4" id="KW-0418">Kinase</keyword>
<proteinExistence type="predicted"/>
<comment type="caution">
    <text evidence="7">The sequence shown here is derived from an EMBL/GenBank/DDBJ whole genome shotgun (WGS) entry which is preliminary data.</text>
</comment>
<sequence length="68" mass="6945">MTRTLANRFERLYRADPSRTPPSGGSGLGLAIVQSLVEAHGGEVGVATAPGAGAAFRVTLPLAPEART</sequence>
<dbReference type="PROSITE" id="PS50109">
    <property type="entry name" value="HIS_KIN"/>
    <property type="match status" value="1"/>
</dbReference>
<dbReference type="Gene3D" id="3.30.565.10">
    <property type="entry name" value="Histidine kinase-like ATPase, C-terminal domain"/>
    <property type="match status" value="1"/>
</dbReference>
<keyword evidence="5" id="KW-0902">Two-component regulatory system</keyword>
<dbReference type="InterPro" id="IPR003594">
    <property type="entry name" value="HATPase_dom"/>
</dbReference>
<evidence type="ECO:0000256" key="5">
    <source>
        <dbReference type="ARBA" id="ARBA00023012"/>
    </source>
</evidence>
<comment type="catalytic activity">
    <reaction evidence="1">
        <text>ATP + protein L-histidine = ADP + protein N-phospho-L-histidine.</text>
        <dbReference type="EC" id="2.7.13.3"/>
    </reaction>
</comment>
<dbReference type="PRINTS" id="PR00344">
    <property type="entry name" value="BCTRLSENSOR"/>
</dbReference>
<dbReference type="EMBL" id="JBDJAW010000010">
    <property type="protein sequence ID" value="MEN3536387.1"/>
    <property type="molecule type" value="Genomic_DNA"/>
</dbReference>
<dbReference type="PANTHER" id="PTHR43711">
    <property type="entry name" value="TWO-COMPONENT HISTIDINE KINASE"/>
    <property type="match status" value="1"/>
</dbReference>
<evidence type="ECO:0000256" key="2">
    <source>
        <dbReference type="ARBA" id="ARBA00012438"/>
    </source>
</evidence>